<sequence length="121" mass="12852">MACVGGKCMLTSQVRRLREAGMDAMDAGDLDQAETLLRQSVTLAENEAGLDVVTANASYRLALTLHKAGRHDEAAAEFEKALTLARGRAGCGSKLYKTILGHFAEALPARAYPDRACAVGE</sequence>
<gene>
    <name evidence="2" type="ORF">C3Y92_18640</name>
</gene>
<dbReference type="Proteomes" id="UP000293296">
    <property type="component" value="Chromosome"/>
</dbReference>
<keyword evidence="1" id="KW-0802">TPR repeat</keyword>
<dbReference type="InterPro" id="IPR011990">
    <property type="entry name" value="TPR-like_helical_dom_sf"/>
</dbReference>
<keyword evidence="3" id="KW-1185">Reference proteome</keyword>
<proteinExistence type="predicted"/>
<evidence type="ECO:0000313" key="3">
    <source>
        <dbReference type="Proteomes" id="UP000293296"/>
    </source>
</evidence>
<dbReference type="AlphaFoldDB" id="A0A4P6HPD0"/>
<evidence type="ECO:0000256" key="1">
    <source>
        <dbReference type="PROSITE-ProRule" id="PRU00339"/>
    </source>
</evidence>
<dbReference type="KEGG" id="dcb:C3Y92_18640"/>
<feature type="repeat" description="TPR" evidence="1">
    <location>
        <begin position="55"/>
        <end position="88"/>
    </location>
</feature>
<dbReference type="Pfam" id="PF13424">
    <property type="entry name" value="TPR_12"/>
    <property type="match status" value="1"/>
</dbReference>
<dbReference type="PROSITE" id="PS50005">
    <property type="entry name" value="TPR"/>
    <property type="match status" value="1"/>
</dbReference>
<accession>A0A4P6HPD0</accession>
<evidence type="ECO:0000313" key="2">
    <source>
        <dbReference type="EMBL" id="QAZ69147.1"/>
    </source>
</evidence>
<dbReference type="SUPFAM" id="SSF48452">
    <property type="entry name" value="TPR-like"/>
    <property type="match status" value="1"/>
</dbReference>
<organism evidence="2 3">
    <name type="scientific">Solidesulfovibrio carbinolicus</name>
    <dbReference type="NCBI Taxonomy" id="296842"/>
    <lineage>
        <taxon>Bacteria</taxon>
        <taxon>Pseudomonadati</taxon>
        <taxon>Thermodesulfobacteriota</taxon>
        <taxon>Desulfovibrionia</taxon>
        <taxon>Desulfovibrionales</taxon>
        <taxon>Desulfovibrionaceae</taxon>
        <taxon>Solidesulfovibrio</taxon>
    </lineage>
</organism>
<reference evidence="2 3" key="1">
    <citation type="submission" date="2018-02" db="EMBL/GenBank/DDBJ databases">
        <title>Genome sequence of Desulfovibrio carbinolicus DSM 3852.</title>
        <authorList>
            <person name="Wilbanks E."/>
            <person name="Skennerton C.T."/>
            <person name="Orphan V.J."/>
        </authorList>
    </citation>
    <scope>NUCLEOTIDE SEQUENCE [LARGE SCALE GENOMIC DNA]</scope>
    <source>
        <strain evidence="2 3">DSM 3852</strain>
    </source>
</reference>
<dbReference type="SMART" id="SM00028">
    <property type="entry name" value="TPR"/>
    <property type="match status" value="2"/>
</dbReference>
<dbReference type="EMBL" id="CP026538">
    <property type="protein sequence ID" value="QAZ69147.1"/>
    <property type="molecule type" value="Genomic_DNA"/>
</dbReference>
<dbReference type="Gene3D" id="1.25.40.10">
    <property type="entry name" value="Tetratricopeptide repeat domain"/>
    <property type="match status" value="1"/>
</dbReference>
<dbReference type="OrthoDB" id="5455761at2"/>
<protein>
    <submittedName>
        <fullName evidence="2">Tetratricopeptide repeat-containing protein</fullName>
    </submittedName>
</protein>
<name>A0A4P6HPD0_9BACT</name>
<dbReference type="InterPro" id="IPR019734">
    <property type="entry name" value="TPR_rpt"/>
</dbReference>